<dbReference type="Proteomes" id="UP001057375">
    <property type="component" value="Unassembled WGS sequence"/>
</dbReference>
<accession>A0ABQ5K084</accession>
<evidence type="ECO:0000259" key="1">
    <source>
        <dbReference type="Pfam" id="PF06221"/>
    </source>
</evidence>
<evidence type="ECO:0000313" key="2">
    <source>
        <dbReference type="EMBL" id="GKT24223.1"/>
    </source>
</evidence>
<protein>
    <recommendedName>
        <fullName evidence="1">TRIP4/RQT4 C2HC5-type zinc finger domain-containing protein</fullName>
    </recommendedName>
</protein>
<dbReference type="EMBL" id="BQXS01012511">
    <property type="protein sequence ID" value="GKT24223.1"/>
    <property type="molecule type" value="Genomic_DNA"/>
</dbReference>
<dbReference type="InterPro" id="IPR009349">
    <property type="entry name" value="TRIP4/RQT4_C2HC5_Znf"/>
</dbReference>
<feature type="domain" description="TRIP4/RQT4 C2HC5-type zinc finger" evidence="1">
    <location>
        <begin position="9"/>
        <end position="50"/>
    </location>
</feature>
<name>A0ABQ5K084_9EUKA</name>
<evidence type="ECO:0000313" key="3">
    <source>
        <dbReference type="Proteomes" id="UP001057375"/>
    </source>
</evidence>
<dbReference type="Pfam" id="PF06221">
    <property type="entry name" value="zf-C2HC5"/>
    <property type="match status" value="1"/>
</dbReference>
<sequence>MSGKICDLCECQGTEHDLKTDSNGVTEMCDKCGHIFCSVEPNSQCQFCKKLRSESKLLREVEKLESLPKESSAKLEFDDDLFFVDAILYRDTLLSRQLDDEVMGKHVIDDQSIWTPSIGKRTSLVDYL</sequence>
<comment type="caution">
    <text evidence="2">The sequence shown here is derived from an EMBL/GenBank/DDBJ whole genome shotgun (WGS) entry which is preliminary data.</text>
</comment>
<gene>
    <name evidence="2" type="ORF">ADUPG1_012667</name>
</gene>
<organism evidence="2 3">
    <name type="scientific">Aduncisulcus paluster</name>
    <dbReference type="NCBI Taxonomy" id="2918883"/>
    <lineage>
        <taxon>Eukaryota</taxon>
        <taxon>Metamonada</taxon>
        <taxon>Carpediemonas-like organisms</taxon>
        <taxon>Aduncisulcus</taxon>
    </lineage>
</organism>
<proteinExistence type="predicted"/>
<keyword evidence="3" id="KW-1185">Reference proteome</keyword>
<reference evidence="2" key="1">
    <citation type="submission" date="2022-03" db="EMBL/GenBank/DDBJ databases">
        <title>Draft genome sequence of Aduncisulcus paluster, a free-living microaerophilic Fornicata.</title>
        <authorList>
            <person name="Yuyama I."/>
            <person name="Kume K."/>
            <person name="Tamura T."/>
            <person name="Inagaki Y."/>
            <person name="Hashimoto T."/>
        </authorList>
    </citation>
    <scope>NUCLEOTIDE SEQUENCE</scope>
    <source>
        <strain evidence="2">NY0171</strain>
    </source>
</reference>